<accession>A0A1I0FUN6</accession>
<dbReference type="PANTHER" id="PTHR30578:SF1">
    <property type="entry name" value="NA(+)-TRANSLOCATING NADH-QUINONE REDUCTASE SUBUNIT B"/>
    <property type="match status" value="1"/>
</dbReference>
<evidence type="ECO:0000256" key="3">
    <source>
        <dbReference type="ARBA" id="ARBA00022630"/>
    </source>
</evidence>
<protein>
    <submittedName>
        <fullName evidence="10">Na+-transporting NADH:ubiquinone oxidoreductase subunit B</fullName>
    </submittedName>
</protein>
<evidence type="ECO:0000313" key="10">
    <source>
        <dbReference type="EMBL" id="SET62011.1"/>
    </source>
</evidence>
<evidence type="ECO:0000256" key="6">
    <source>
        <dbReference type="ARBA" id="ARBA00022967"/>
    </source>
</evidence>
<sequence>MEKSKRLFLKQPMMRKVIYSLIPITLGAVYFFGWRTLVLMTVVTLCGILTEYLFEKRLNKPITEAVIVTSMLFTLTLPVSTPFWVAILGIVFGVMFAKEVFGGFGRNVFNPALVGRTFLYVCFPEYLTARWNLVASGFPGGFASYMTPAMDSITKATPLAALNQNADIFSIHQLFLGGVSGSSGETSALLILIAAIYLVYTKTADWQLMASPIIGFVALSSLLQLLNVPGVANPTYALFSGGFIFLSIFFVTEPITAPKTDEAKWIYGLLIGMITVAIRTFGIFVGGAAFAVLIMNTFVPIMDEGIKYMKSNKRQVAADEKV</sequence>
<evidence type="ECO:0000256" key="5">
    <source>
        <dbReference type="ARBA" id="ARBA00022692"/>
    </source>
</evidence>
<dbReference type="GO" id="GO:0005886">
    <property type="term" value="C:plasma membrane"/>
    <property type="evidence" value="ECO:0007669"/>
    <property type="project" value="TreeGrafter"/>
</dbReference>
<evidence type="ECO:0000256" key="1">
    <source>
        <dbReference type="ARBA" id="ARBA00022448"/>
    </source>
</evidence>
<keyword evidence="5 9" id="KW-0812">Transmembrane</keyword>
<evidence type="ECO:0000256" key="9">
    <source>
        <dbReference type="SAM" id="Phobius"/>
    </source>
</evidence>
<feature type="transmembrane region" description="Helical" evidence="9">
    <location>
        <begin position="265"/>
        <end position="294"/>
    </location>
</feature>
<keyword evidence="8 9" id="KW-0472">Membrane</keyword>
<dbReference type="Pfam" id="PF03116">
    <property type="entry name" value="NQR2_RnfD_RnfE"/>
    <property type="match status" value="1"/>
</dbReference>
<organism evidence="10 11">
    <name type="scientific">Natronincola peptidivorans</name>
    <dbReference type="NCBI Taxonomy" id="426128"/>
    <lineage>
        <taxon>Bacteria</taxon>
        <taxon>Bacillati</taxon>
        <taxon>Bacillota</taxon>
        <taxon>Clostridia</taxon>
        <taxon>Peptostreptococcales</taxon>
        <taxon>Natronincolaceae</taxon>
        <taxon>Natronincola</taxon>
    </lineage>
</organism>
<dbReference type="GO" id="GO:0055085">
    <property type="term" value="P:transmembrane transport"/>
    <property type="evidence" value="ECO:0007669"/>
    <property type="project" value="InterPro"/>
</dbReference>
<keyword evidence="1" id="KW-0813">Transport</keyword>
<evidence type="ECO:0000256" key="8">
    <source>
        <dbReference type="ARBA" id="ARBA00023136"/>
    </source>
</evidence>
<keyword evidence="2" id="KW-0597">Phosphoprotein</keyword>
<keyword evidence="6" id="KW-1278">Translocase</keyword>
<dbReference type="InterPro" id="IPR011303">
    <property type="entry name" value="RnfD_bac"/>
</dbReference>
<dbReference type="AlphaFoldDB" id="A0A1I0FUN6"/>
<gene>
    <name evidence="10" type="ORF">SAMN05660297_02957</name>
</gene>
<evidence type="ECO:0000256" key="4">
    <source>
        <dbReference type="ARBA" id="ARBA00022643"/>
    </source>
</evidence>
<proteinExistence type="predicted"/>
<dbReference type="InterPro" id="IPR004338">
    <property type="entry name" value="NqrB/RnfD"/>
</dbReference>
<dbReference type="EMBL" id="FOHU01000016">
    <property type="protein sequence ID" value="SET62011.1"/>
    <property type="molecule type" value="Genomic_DNA"/>
</dbReference>
<feature type="transmembrane region" description="Helical" evidence="9">
    <location>
        <begin position="235"/>
        <end position="253"/>
    </location>
</feature>
<keyword evidence="10" id="KW-0830">Ubiquinone</keyword>
<keyword evidence="11" id="KW-1185">Reference proteome</keyword>
<evidence type="ECO:0000313" key="11">
    <source>
        <dbReference type="Proteomes" id="UP000199568"/>
    </source>
</evidence>
<name>A0A1I0FUN6_9FIRM</name>
<feature type="transmembrane region" description="Helical" evidence="9">
    <location>
        <begin position="70"/>
        <end position="97"/>
    </location>
</feature>
<dbReference type="PANTHER" id="PTHR30578">
    <property type="entry name" value="ELECTRON TRANSPORT COMPLEX PROTEIN RNFD"/>
    <property type="match status" value="1"/>
</dbReference>
<evidence type="ECO:0000256" key="7">
    <source>
        <dbReference type="ARBA" id="ARBA00022989"/>
    </source>
</evidence>
<feature type="transmembrane region" description="Helical" evidence="9">
    <location>
        <begin position="21"/>
        <end position="50"/>
    </location>
</feature>
<evidence type="ECO:0000256" key="2">
    <source>
        <dbReference type="ARBA" id="ARBA00022553"/>
    </source>
</evidence>
<keyword evidence="7 9" id="KW-1133">Transmembrane helix</keyword>
<dbReference type="RefSeq" id="WP_244272728.1">
    <property type="nucleotide sequence ID" value="NZ_FOHU01000016.1"/>
</dbReference>
<dbReference type="STRING" id="426128.SAMN05660297_02957"/>
<keyword evidence="3" id="KW-0285">Flavoprotein</keyword>
<dbReference type="Proteomes" id="UP000199568">
    <property type="component" value="Unassembled WGS sequence"/>
</dbReference>
<feature type="transmembrane region" description="Helical" evidence="9">
    <location>
        <begin position="174"/>
        <end position="200"/>
    </location>
</feature>
<dbReference type="NCBIfam" id="TIGR01946">
    <property type="entry name" value="rnfD"/>
    <property type="match status" value="1"/>
</dbReference>
<dbReference type="GO" id="GO:0022900">
    <property type="term" value="P:electron transport chain"/>
    <property type="evidence" value="ECO:0007669"/>
    <property type="project" value="InterPro"/>
</dbReference>
<reference evidence="10 11" key="1">
    <citation type="submission" date="2016-10" db="EMBL/GenBank/DDBJ databases">
        <authorList>
            <person name="de Groot N.N."/>
        </authorList>
    </citation>
    <scope>NUCLEOTIDE SEQUENCE [LARGE SCALE GENOMIC DNA]</scope>
    <source>
        <strain evidence="10 11">DSM 18979</strain>
    </source>
</reference>
<feature type="transmembrane region" description="Helical" evidence="9">
    <location>
        <begin position="206"/>
        <end position="228"/>
    </location>
</feature>
<keyword evidence="4" id="KW-0288">FMN</keyword>